<sequence length="110" mass="11976">VNKLFLSFSIPVPPNKISVSGVGEHVTHGTLVTLVCAVSGAKPAATLAWFNGSEAVDHTTRDVKDKNKIVTSPLSTHSAVPLNIQALMFDRNHLIRISAPKRNRKKQKRV</sequence>
<dbReference type="InterPro" id="IPR036179">
    <property type="entry name" value="Ig-like_dom_sf"/>
</dbReference>
<keyword evidence="3" id="KW-1185">Reference proteome</keyword>
<dbReference type="SUPFAM" id="SSF48726">
    <property type="entry name" value="Immunoglobulin"/>
    <property type="match status" value="1"/>
</dbReference>
<dbReference type="InterPro" id="IPR007110">
    <property type="entry name" value="Ig-like_dom"/>
</dbReference>
<evidence type="ECO:0000313" key="2">
    <source>
        <dbReference type="EMBL" id="KAG7295110.1"/>
    </source>
</evidence>
<accession>A0ABQ7PRS8</accession>
<comment type="caution">
    <text evidence="2">The sequence shown here is derived from an EMBL/GenBank/DDBJ whole genome shotgun (WGS) entry which is preliminary data.</text>
</comment>
<feature type="domain" description="Ig-like" evidence="1">
    <location>
        <begin position="14"/>
        <end position="83"/>
    </location>
</feature>
<evidence type="ECO:0000313" key="3">
    <source>
        <dbReference type="Proteomes" id="UP000823941"/>
    </source>
</evidence>
<proteinExistence type="predicted"/>
<reference evidence="2 3" key="1">
    <citation type="submission" date="2021-06" db="EMBL/GenBank/DDBJ databases">
        <title>A haploid diamondback moth (Plutella xylostella L.) genome assembly resolves 31 chromosomes and identifies a diamide resistance mutation.</title>
        <authorList>
            <person name="Ward C.M."/>
            <person name="Perry K.D."/>
            <person name="Baker G."/>
            <person name="Powis K."/>
            <person name="Heckel D.G."/>
            <person name="Baxter S.W."/>
        </authorList>
    </citation>
    <scope>NUCLEOTIDE SEQUENCE [LARGE SCALE GENOMIC DNA]</scope>
    <source>
        <strain evidence="2 3">LV</strain>
        <tissue evidence="2">Single pupa</tissue>
    </source>
</reference>
<evidence type="ECO:0000259" key="1">
    <source>
        <dbReference type="PROSITE" id="PS50835"/>
    </source>
</evidence>
<dbReference type="PROSITE" id="PS50835">
    <property type="entry name" value="IG_LIKE"/>
    <property type="match status" value="1"/>
</dbReference>
<feature type="non-terminal residue" evidence="2">
    <location>
        <position position="1"/>
    </location>
</feature>
<gene>
    <name evidence="2" type="ORF">JYU34_022056</name>
</gene>
<protein>
    <recommendedName>
        <fullName evidence="1">Ig-like domain-containing protein</fullName>
    </recommendedName>
</protein>
<dbReference type="EMBL" id="JAHIBW010000031">
    <property type="protein sequence ID" value="KAG7295110.1"/>
    <property type="molecule type" value="Genomic_DNA"/>
</dbReference>
<dbReference type="InterPro" id="IPR013783">
    <property type="entry name" value="Ig-like_fold"/>
</dbReference>
<organism evidence="2 3">
    <name type="scientific">Plutella xylostella</name>
    <name type="common">Diamondback moth</name>
    <name type="synonym">Plutella maculipennis</name>
    <dbReference type="NCBI Taxonomy" id="51655"/>
    <lineage>
        <taxon>Eukaryota</taxon>
        <taxon>Metazoa</taxon>
        <taxon>Ecdysozoa</taxon>
        <taxon>Arthropoda</taxon>
        <taxon>Hexapoda</taxon>
        <taxon>Insecta</taxon>
        <taxon>Pterygota</taxon>
        <taxon>Neoptera</taxon>
        <taxon>Endopterygota</taxon>
        <taxon>Lepidoptera</taxon>
        <taxon>Glossata</taxon>
        <taxon>Ditrysia</taxon>
        <taxon>Yponomeutoidea</taxon>
        <taxon>Plutellidae</taxon>
        <taxon>Plutella</taxon>
    </lineage>
</organism>
<name>A0ABQ7PRS8_PLUXY</name>
<dbReference type="Gene3D" id="2.60.40.10">
    <property type="entry name" value="Immunoglobulins"/>
    <property type="match status" value="1"/>
</dbReference>
<dbReference type="Proteomes" id="UP000823941">
    <property type="component" value="Chromosome 31"/>
</dbReference>